<dbReference type="EMBL" id="JASMQC010000001">
    <property type="protein sequence ID" value="KAK1947747.1"/>
    <property type="molecule type" value="Genomic_DNA"/>
</dbReference>
<gene>
    <name evidence="1" type="ORF">P3T76_000037</name>
</gene>
<proteinExistence type="predicted"/>
<comment type="caution">
    <text evidence="1">The sequence shown here is derived from an EMBL/GenBank/DDBJ whole genome shotgun (WGS) entry which is preliminary data.</text>
</comment>
<evidence type="ECO:0000313" key="1">
    <source>
        <dbReference type="EMBL" id="KAK1947747.1"/>
    </source>
</evidence>
<protein>
    <submittedName>
        <fullName evidence="1">Uncharacterized protein</fullName>
    </submittedName>
</protein>
<name>A0AAD9GZR0_9STRA</name>
<sequence>MPTNPVLLQRIESGVSNLFDNLGFRLRQHAEGVQHPDNRSMLSEMVEMVYTDWQRDTVYTLLIGFMERLNAARMWAEDLVRVIDAKRERDIERQENYLRGEYDRTDLLRDHIYLDSVDVPDSASEFREVGAIRWIQLCLSSWVDVC</sequence>
<organism evidence="1 2">
    <name type="scientific">Phytophthora citrophthora</name>
    <dbReference type="NCBI Taxonomy" id="4793"/>
    <lineage>
        <taxon>Eukaryota</taxon>
        <taxon>Sar</taxon>
        <taxon>Stramenopiles</taxon>
        <taxon>Oomycota</taxon>
        <taxon>Peronosporomycetes</taxon>
        <taxon>Peronosporales</taxon>
        <taxon>Peronosporaceae</taxon>
        <taxon>Phytophthora</taxon>
    </lineage>
</organism>
<reference evidence="1" key="1">
    <citation type="submission" date="2023-08" db="EMBL/GenBank/DDBJ databases">
        <title>Reference Genome Resource for the Citrus Pathogen Phytophthora citrophthora.</title>
        <authorList>
            <person name="Moller H."/>
            <person name="Coetzee B."/>
            <person name="Rose L.J."/>
            <person name="Van Niekerk J.M."/>
        </authorList>
    </citation>
    <scope>NUCLEOTIDE SEQUENCE</scope>
    <source>
        <strain evidence="1">STE-U-9442</strain>
    </source>
</reference>
<dbReference type="Proteomes" id="UP001259832">
    <property type="component" value="Unassembled WGS sequence"/>
</dbReference>
<accession>A0AAD9GZR0</accession>
<dbReference type="AlphaFoldDB" id="A0AAD9GZR0"/>
<evidence type="ECO:0000313" key="2">
    <source>
        <dbReference type="Proteomes" id="UP001259832"/>
    </source>
</evidence>
<keyword evidence="2" id="KW-1185">Reference proteome</keyword>